<dbReference type="AlphaFoldDB" id="A0AAD5QCL3"/>
<name>A0AAD5QCL3_PYTIN</name>
<evidence type="ECO:0000256" key="1">
    <source>
        <dbReference type="SAM" id="Coils"/>
    </source>
</evidence>
<accession>A0AAD5QCL3</accession>
<dbReference type="InterPro" id="IPR001623">
    <property type="entry name" value="DnaJ_domain"/>
</dbReference>
<feature type="compositionally biased region" description="Polar residues" evidence="2">
    <location>
        <begin position="224"/>
        <end position="241"/>
    </location>
</feature>
<evidence type="ECO:0000313" key="4">
    <source>
        <dbReference type="EMBL" id="KAJ0408987.1"/>
    </source>
</evidence>
<gene>
    <name evidence="4" type="ORF">P43SY_002866</name>
</gene>
<feature type="coiled-coil region" evidence="1">
    <location>
        <begin position="10"/>
        <end position="37"/>
    </location>
</feature>
<dbReference type="PROSITE" id="PS50076">
    <property type="entry name" value="DNAJ_2"/>
    <property type="match status" value="1"/>
</dbReference>
<feature type="region of interest" description="Disordered" evidence="2">
    <location>
        <begin position="154"/>
        <end position="178"/>
    </location>
</feature>
<feature type="compositionally biased region" description="Low complexity" evidence="2">
    <location>
        <begin position="281"/>
        <end position="300"/>
    </location>
</feature>
<dbReference type="Pfam" id="PF00226">
    <property type="entry name" value="DnaJ"/>
    <property type="match status" value="1"/>
</dbReference>
<organism evidence="4 5">
    <name type="scientific">Pythium insidiosum</name>
    <name type="common">Pythiosis disease agent</name>
    <dbReference type="NCBI Taxonomy" id="114742"/>
    <lineage>
        <taxon>Eukaryota</taxon>
        <taxon>Sar</taxon>
        <taxon>Stramenopiles</taxon>
        <taxon>Oomycota</taxon>
        <taxon>Peronosporomycetes</taxon>
        <taxon>Pythiales</taxon>
        <taxon>Pythiaceae</taxon>
        <taxon>Pythium</taxon>
    </lineage>
</organism>
<dbReference type="PANTHER" id="PTHR43908:SF3">
    <property type="entry name" value="AT29763P-RELATED"/>
    <property type="match status" value="1"/>
</dbReference>
<dbReference type="PANTHER" id="PTHR43908">
    <property type="entry name" value="AT29763P-RELATED"/>
    <property type="match status" value="1"/>
</dbReference>
<keyword evidence="5" id="KW-1185">Reference proteome</keyword>
<evidence type="ECO:0000256" key="2">
    <source>
        <dbReference type="SAM" id="MobiDB-lite"/>
    </source>
</evidence>
<dbReference type="GO" id="GO:0030544">
    <property type="term" value="F:Hsp70 protein binding"/>
    <property type="evidence" value="ECO:0007669"/>
    <property type="project" value="TreeGrafter"/>
</dbReference>
<evidence type="ECO:0000313" key="5">
    <source>
        <dbReference type="Proteomes" id="UP001209570"/>
    </source>
</evidence>
<dbReference type="Gene3D" id="1.10.287.110">
    <property type="entry name" value="DnaJ domain"/>
    <property type="match status" value="1"/>
</dbReference>
<dbReference type="InterPro" id="IPR051100">
    <property type="entry name" value="DnaJ_subfamily_B/C"/>
</dbReference>
<feature type="compositionally biased region" description="Low complexity" evidence="2">
    <location>
        <begin position="255"/>
        <end position="268"/>
    </location>
</feature>
<keyword evidence="1" id="KW-0175">Coiled coil</keyword>
<dbReference type="InterPro" id="IPR036869">
    <property type="entry name" value="J_dom_sf"/>
</dbReference>
<dbReference type="GO" id="GO:0005789">
    <property type="term" value="C:endoplasmic reticulum membrane"/>
    <property type="evidence" value="ECO:0007669"/>
    <property type="project" value="TreeGrafter"/>
</dbReference>
<evidence type="ECO:0000259" key="3">
    <source>
        <dbReference type="PROSITE" id="PS50076"/>
    </source>
</evidence>
<reference evidence="4" key="1">
    <citation type="submission" date="2021-12" db="EMBL/GenBank/DDBJ databases">
        <title>Prjna785345.</title>
        <authorList>
            <person name="Rujirawat T."/>
            <person name="Krajaejun T."/>
        </authorList>
    </citation>
    <scope>NUCLEOTIDE SEQUENCE</scope>
    <source>
        <strain evidence="4">Pi057C3</strain>
    </source>
</reference>
<feature type="region of interest" description="Disordered" evidence="2">
    <location>
        <begin position="224"/>
        <end position="300"/>
    </location>
</feature>
<dbReference type="CDD" id="cd06257">
    <property type="entry name" value="DnaJ"/>
    <property type="match status" value="1"/>
</dbReference>
<proteinExistence type="predicted"/>
<sequence>MAKKYTEKEMEMHREYMKKYKKESADLQKEKLKYKDHYELLGVPRSATHSEVRKAYIRLALQYHPDRNASPEAQERWEGVPAAYNVLSNPNSRTEYDATLPTRDALVEFYKSYNPAKLDNATIQTIIDGWYGREVELFQMLNAKYEIAPHQGINRRASSDQLPSDHARSIARDSVSSQAKAGEVASEHSWMDSVGSAICCKGVFQRFFSATYYEVHTQSPGISLVRQSDTPGQPMHSTLQSPAAPLEPVFKKSKSSSSADESRTSTSTVDDDDESRRSTAEEVACSSTTSTASSVDTPAK</sequence>
<comment type="caution">
    <text evidence="4">The sequence shown here is derived from an EMBL/GenBank/DDBJ whole genome shotgun (WGS) entry which is preliminary data.</text>
</comment>
<dbReference type="PRINTS" id="PR00625">
    <property type="entry name" value="JDOMAIN"/>
</dbReference>
<protein>
    <recommendedName>
        <fullName evidence="3">J domain-containing protein</fullName>
    </recommendedName>
</protein>
<dbReference type="SUPFAM" id="SSF46565">
    <property type="entry name" value="Chaperone J-domain"/>
    <property type="match status" value="1"/>
</dbReference>
<dbReference type="GO" id="GO:0071218">
    <property type="term" value="P:cellular response to misfolded protein"/>
    <property type="evidence" value="ECO:0007669"/>
    <property type="project" value="TreeGrafter"/>
</dbReference>
<dbReference type="SMART" id="SM00271">
    <property type="entry name" value="DnaJ"/>
    <property type="match status" value="1"/>
</dbReference>
<dbReference type="Proteomes" id="UP001209570">
    <property type="component" value="Unassembled WGS sequence"/>
</dbReference>
<feature type="domain" description="J" evidence="3">
    <location>
        <begin position="36"/>
        <end position="100"/>
    </location>
</feature>
<dbReference type="EMBL" id="JAKCXM010000007">
    <property type="protein sequence ID" value="KAJ0408987.1"/>
    <property type="molecule type" value="Genomic_DNA"/>
</dbReference>